<dbReference type="RefSeq" id="WP_330927866.1">
    <property type="nucleotide sequence ID" value="NZ_CP119075.1"/>
</dbReference>
<protein>
    <submittedName>
        <fullName evidence="3">NAD-dependent epimerase/dehydratase family protein</fullName>
    </submittedName>
</protein>
<dbReference type="InterPro" id="IPR036291">
    <property type="entry name" value="NAD(P)-bd_dom_sf"/>
</dbReference>
<evidence type="ECO:0000313" key="4">
    <source>
        <dbReference type="Proteomes" id="UP001218638"/>
    </source>
</evidence>
<evidence type="ECO:0000256" key="1">
    <source>
        <dbReference type="ARBA" id="ARBA00023027"/>
    </source>
</evidence>
<dbReference type="Proteomes" id="UP001218638">
    <property type="component" value="Chromosome"/>
</dbReference>
<gene>
    <name evidence="3" type="ORF">PXH66_05670</name>
</gene>
<accession>A0AAF0CQS7</accession>
<name>A0AAF0CQS7_9BACT</name>
<feature type="domain" description="NAD-dependent epimerase/dehydratase" evidence="2">
    <location>
        <begin position="10"/>
        <end position="269"/>
    </location>
</feature>
<dbReference type="AlphaFoldDB" id="A0AAF0CQS7"/>
<dbReference type="Pfam" id="PF01370">
    <property type="entry name" value="Epimerase"/>
    <property type="match status" value="1"/>
</dbReference>
<organism evidence="3 4">
    <name type="scientific">Synoicihabitans lomoniglobus</name>
    <dbReference type="NCBI Taxonomy" id="2909285"/>
    <lineage>
        <taxon>Bacteria</taxon>
        <taxon>Pseudomonadati</taxon>
        <taxon>Verrucomicrobiota</taxon>
        <taxon>Opitutia</taxon>
        <taxon>Opitutales</taxon>
        <taxon>Opitutaceae</taxon>
        <taxon>Synoicihabitans</taxon>
    </lineage>
</organism>
<sequence length="349" mass="37982">MQPVVPSTYLLTGAAGFIGARTAELLLAAGHHVVGVDNLNAYYDVRLKDHRLHRLLQGDGSRVGSAPDASAFAVGESRAGNFTFVPMDIEDPAAVAALFERWQFDAVINLAARAGVRYSVEHPEVYASTNVSGGVNLLQAMARTGVKKYVLASSSSLYAGAMPPFSETDDVTRPLSPYAASKLGAEAMACAFHHMHDIDATVLRYFTVYGPAGRPDMSPFRFIKWIDEGTPIELFGDGSQTRDFTFVDDIAAGTIAALRPVGYDVVNLGGGNEPMAINRMIQGFERALNKSAVIDRKPFHLGDMRNTQADVSKAARLLNWTPQVKPEVGFDRTVAWYEANRSWLKDIQL</sequence>
<dbReference type="PANTHER" id="PTHR43574">
    <property type="entry name" value="EPIMERASE-RELATED"/>
    <property type="match status" value="1"/>
</dbReference>
<dbReference type="EMBL" id="CP119075">
    <property type="protein sequence ID" value="WED66333.1"/>
    <property type="molecule type" value="Genomic_DNA"/>
</dbReference>
<dbReference type="KEGG" id="slom:PXH66_05670"/>
<dbReference type="SUPFAM" id="SSF51735">
    <property type="entry name" value="NAD(P)-binding Rossmann-fold domains"/>
    <property type="match status" value="1"/>
</dbReference>
<dbReference type="PRINTS" id="PR01713">
    <property type="entry name" value="NUCEPIMERASE"/>
</dbReference>
<evidence type="ECO:0000259" key="2">
    <source>
        <dbReference type="Pfam" id="PF01370"/>
    </source>
</evidence>
<proteinExistence type="predicted"/>
<keyword evidence="1" id="KW-0520">NAD</keyword>
<dbReference type="InterPro" id="IPR001509">
    <property type="entry name" value="Epimerase_deHydtase"/>
</dbReference>
<dbReference type="Gene3D" id="3.40.50.720">
    <property type="entry name" value="NAD(P)-binding Rossmann-like Domain"/>
    <property type="match status" value="1"/>
</dbReference>
<evidence type="ECO:0000313" key="3">
    <source>
        <dbReference type="EMBL" id="WED66333.1"/>
    </source>
</evidence>
<reference evidence="3" key="1">
    <citation type="submission" date="2023-03" db="EMBL/GenBank/DDBJ databases">
        <title>Lomoglobus Profundus gen. nov., sp. nov., a novel member of the phylum Verrucomicrobia, isolated from deep-marine sediment of South China Sea.</title>
        <authorList>
            <person name="Ahmad T."/>
            <person name="Ishaq S.E."/>
            <person name="Wang F."/>
        </authorList>
    </citation>
    <scope>NUCLEOTIDE SEQUENCE</scope>
    <source>
        <strain evidence="3">LMO-M01</strain>
    </source>
</reference>
<keyword evidence="4" id="KW-1185">Reference proteome</keyword>